<organism evidence="1 4">
    <name type="scientific">Ruthenibacterium lactatiformans</name>
    <dbReference type="NCBI Taxonomy" id="1550024"/>
    <lineage>
        <taxon>Bacteria</taxon>
        <taxon>Bacillati</taxon>
        <taxon>Bacillota</taxon>
        <taxon>Clostridia</taxon>
        <taxon>Eubacteriales</taxon>
        <taxon>Oscillospiraceae</taxon>
        <taxon>Ruthenibacterium</taxon>
    </lineage>
</organism>
<comment type="caution">
    <text evidence="1">The sequence shown here is derived from an EMBL/GenBank/DDBJ whole genome shotgun (WGS) entry which is preliminary data.</text>
</comment>
<proteinExistence type="predicted"/>
<reference evidence="1" key="1">
    <citation type="submission" date="2015-02" db="EMBL/GenBank/DDBJ databases">
        <title>A novel member of the family Ruminococcaceae isolated from human feces.</title>
        <authorList>
            <person name="Shkoporov A.N."/>
            <person name="Chaplin A.V."/>
            <person name="Motuzova O.V."/>
            <person name="Kafarskaia L.I."/>
            <person name="Khokhlova E.V."/>
            <person name="Efimov B.A."/>
        </authorList>
    </citation>
    <scope>NUCLEOTIDE SEQUENCE [LARGE SCALE GENOMIC DNA]</scope>
    <source>
        <strain evidence="1">585-1</strain>
    </source>
</reference>
<reference evidence="3 6" key="3">
    <citation type="journal article" date="2019" name="Nat. Med.">
        <title>A library of human gut bacterial isolates paired with longitudinal multiomics data enables mechanistic microbiome research.</title>
        <authorList>
            <person name="Poyet M."/>
            <person name="Groussin M."/>
            <person name="Gibbons S.M."/>
            <person name="Avila-Pacheco J."/>
            <person name="Jiang X."/>
            <person name="Kearney S.M."/>
            <person name="Perrotta A.R."/>
            <person name="Berdy B."/>
            <person name="Zhao S."/>
            <person name="Lieberman T.D."/>
            <person name="Swanson P.K."/>
            <person name="Smith M."/>
            <person name="Roesemann S."/>
            <person name="Alexander J.E."/>
            <person name="Rich S.A."/>
            <person name="Livny J."/>
            <person name="Vlamakis H."/>
            <person name="Clish C."/>
            <person name="Bullock K."/>
            <person name="Deik A."/>
            <person name="Scott J."/>
            <person name="Pierce K.A."/>
            <person name="Xavier R.J."/>
            <person name="Alm E.J."/>
        </authorList>
    </citation>
    <scope>NUCLEOTIDE SEQUENCE [LARGE SCALE GENOMIC DNA]</scope>
    <source>
        <strain evidence="3 6">BIOML-A4</strain>
    </source>
</reference>
<dbReference type="EMBL" id="WMZU01000023">
    <property type="protein sequence ID" value="MTS28225.1"/>
    <property type="molecule type" value="Genomic_DNA"/>
</dbReference>
<keyword evidence="4" id="KW-1185">Reference proteome</keyword>
<reference evidence="2 5" key="2">
    <citation type="submission" date="2015-10" db="EMBL/GenBank/DDBJ databases">
        <title>A novel member of the family Ruminococcaceae isolated from human faeces.</title>
        <authorList>
            <person name="Shkoporov A.N."/>
            <person name="Chaplin A.V."/>
            <person name="Motuzova O.V."/>
            <person name="Kafarskaia L.I."/>
            <person name="Efimov B.A."/>
        </authorList>
    </citation>
    <scope>NUCLEOTIDE SEQUENCE [LARGE SCALE GENOMIC DNA]</scope>
    <source>
        <strain evidence="2 5">668</strain>
    </source>
</reference>
<dbReference type="Proteomes" id="UP000053433">
    <property type="component" value="Unassembled WGS sequence"/>
</dbReference>
<evidence type="ECO:0000313" key="6">
    <source>
        <dbReference type="Proteomes" id="UP000472755"/>
    </source>
</evidence>
<accession>A0A0W7TNI0</accession>
<evidence type="ECO:0000313" key="4">
    <source>
        <dbReference type="Proteomes" id="UP000032483"/>
    </source>
</evidence>
<dbReference type="AlphaFoldDB" id="A0A0D8J117"/>
<dbReference type="GeneID" id="42856099"/>
<dbReference type="PATRIC" id="fig|1550024.3.peg.1259"/>
<dbReference type="Pfam" id="PF12675">
    <property type="entry name" value="DUF3795"/>
    <property type="match status" value="1"/>
</dbReference>
<dbReference type="EMBL" id="LMUA01000023">
    <property type="protein sequence ID" value="KUE75367.1"/>
    <property type="molecule type" value="Genomic_DNA"/>
</dbReference>
<name>A0A0D8J117_9FIRM</name>
<dbReference type="RefSeq" id="WP_009322115.1">
    <property type="nucleotide sequence ID" value="NZ_CATXDA010000001.1"/>
</dbReference>
<sequence length="142" mass="15671">MHMPDAIPENMFAPCGMNCMVCYKHCTVCKSVRPCAGCLNGDEGKPRHCRACAIRDCCREKGLRYCLECTAFPCRRLNRLEKSYRTRYDASLLSNSRAVLTRGLAVFLENERQKYTCSVCGGIVSLHDGVCGTCGASTAALE</sequence>
<dbReference type="Proteomes" id="UP000472755">
    <property type="component" value="Unassembled WGS sequence"/>
</dbReference>
<dbReference type="EMBL" id="JXXK01000005">
    <property type="protein sequence ID" value="KJF40685.1"/>
    <property type="molecule type" value="Genomic_DNA"/>
</dbReference>
<dbReference type="Proteomes" id="UP000032483">
    <property type="component" value="Unassembled WGS sequence"/>
</dbReference>
<evidence type="ECO:0000313" key="2">
    <source>
        <dbReference type="EMBL" id="KUE75367.1"/>
    </source>
</evidence>
<protein>
    <submittedName>
        <fullName evidence="3">DUF3795 domain-containing protein</fullName>
    </submittedName>
</protein>
<evidence type="ECO:0000313" key="1">
    <source>
        <dbReference type="EMBL" id="KJF40685.1"/>
    </source>
</evidence>
<accession>A0A0D8J117</accession>
<evidence type="ECO:0000313" key="5">
    <source>
        <dbReference type="Proteomes" id="UP000053433"/>
    </source>
</evidence>
<evidence type="ECO:0000313" key="3">
    <source>
        <dbReference type="EMBL" id="MTS28225.1"/>
    </source>
</evidence>
<gene>
    <name evidence="2" type="ORF">ASJ35_14320</name>
    <name evidence="3" type="ORF">GMD59_13155</name>
    <name evidence="1" type="ORF">TQ39_05605</name>
</gene>
<dbReference type="InterPro" id="IPR024227">
    <property type="entry name" value="DUF3795"/>
</dbReference>